<dbReference type="PANTHER" id="PTHR37329">
    <property type="entry name" value="KINETOCHORE PROTEIN SOS7"/>
    <property type="match status" value="1"/>
</dbReference>
<dbReference type="InterPro" id="IPR037475">
    <property type="entry name" value="Sos7"/>
</dbReference>
<evidence type="ECO:0000313" key="3">
    <source>
        <dbReference type="EMBL" id="KIX06476.1"/>
    </source>
</evidence>
<feature type="region of interest" description="Disordered" evidence="1">
    <location>
        <begin position="36"/>
        <end position="68"/>
    </location>
</feature>
<dbReference type="STRING" id="1442369.A0A0D2ITJ4"/>
<keyword evidence="4" id="KW-1185">Reference proteome</keyword>
<dbReference type="GO" id="GO:0051315">
    <property type="term" value="P:attachment of mitotic spindle microtubules to kinetochore"/>
    <property type="evidence" value="ECO:0007669"/>
    <property type="project" value="TreeGrafter"/>
</dbReference>
<dbReference type="Pfam" id="PF20882">
    <property type="entry name" value="Sos7"/>
    <property type="match status" value="1"/>
</dbReference>
<protein>
    <recommendedName>
        <fullName evidence="2">Kinetochore protein Sos7 coiled-coil domain-containing protein</fullName>
    </recommendedName>
</protein>
<dbReference type="AlphaFoldDB" id="A0A0D2ITJ4"/>
<feature type="compositionally biased region" description="Basic and acidic residues" evidence="1">
    <location>
        <begin position="187"/>
        <end position="208"/>
    </location>
</feature>
<accession>A0A0D2ITJ4</accession>
<name>A0A0D2ITJ4_9EURO</name>
<dbReference type="OrthoDB" id="18959at2759"/>
<feature type="compositionally biased region" description="Polar residues" evidence="1">
    <location>
        <begin position="52"/>
        <end position="61"/>
    </location>
</feature>
<proteinExistence type="predicted"/>
<dbReference type="RefSeq" id="XP_013273612.1">
    <property type="nucleotide sequence ID" value="XM_013418158.1"/>
</dbReference>
<organism evidence="3 4">
    <name type="scientific">Rhinocladiella mackenziei CBS 650.93</name>
    <dbReference type="NCBI Taxonomy" id="1442369"/>
    <lineage>
        <taxon>Eukaryota</taxon>
        <taxon>Fungi</taxon>
        <taxon>Dikarya</taxon>
        <taxon>Ascomycota</taxon>
        <taxon>Pezizomycotina</taxon>
        <taxon>Eurotiomycetes</taxon>
        <taxon>Chaetothyriomycetidae</taxon>
        <taxon>Chaetothyriales</taxon>
        <taxon>Herpotrichiellaceae</taxon>
        <taxon>Rhinocladiella</taxon>
    </lineage>
</organism>
<reference evidence="3 4" key="1">
    <citation type="submission" date="2015-01" db="EMBL/GenBank/DDBJ databases">
        <title>The Genome Sequence of Rhinocladiella mackenzie CBS 650.93.</title>
        <authorList>
            <consortium name="The Broad Institute Genomics Platform"/>
            <person name="Cuomo C."/>
            <person name="de Hoog S."/>
            <person name="Gorbushina A."/>
            <person name="Stielow B."/>
            <person name="Teixiera M."/>
            <person name="Abouelleil A."/>
            <person name="Chapman S.B."/>
            <person name="Priest M."/>
            <person name="Young S.K."/>
            <person name="Wortman J."/>
            <person name="Nusbaum C."/>
            <person name="Birren B."/>
        </authorList>
    </citation>
    <scope>NUCLEOTIDE SEQUENCE [LARGE SCALE GENOMIC DNA]</scope>
    <source>
        <strain evidence="3 4">CBS 650.93</strain>
    </source>
</reference>
<dbReference type="HOGENOM" id="CLU_060160_0_0_1"/>
<dbReference type="EMBL" id="KN847477">
    <property type="protein sequence ID" value="KIX06476.1"/>
    <property type="molecule type" value="Genomic_DNA"/>
</dbReference>
<dbReference type="PANTHER" id="PTHR37329:SF1">
    <property type="entry name" value="KINETOCHORE PROTEIN SOS7"/>
    <property type="match status" value="1"/>
</dbReference>
<dbReference type="GO" id="GO:0000776">
    <property type="term" value="C:kinetochore"/>
    <property type="evidence" value="ECO:0007669"/>
    <property type="project" value="InterPro"/>
</dbReference>
<feature type="domain" description="Kinetochore protein Sos7 coiled-coil" evidence="2">
    <location>
        <begin position="84"/>
        <end position="157"/>
    </location>
</feature>
<dbReference type="GeneID" id="25292523"/>
<sequence length="306" mass="34603">MPLVDYSSVLAALRAQQAEQPLSILALAEPIIASQSQSQSQSTSHPQSRPSDTSNSLSQTASDPDPSLLTSASLSADLTHYKNLFSKLRFSYLEQVTKEKYLRSIVGDPPLVVSHDDNLVLEDKLAGMKTELKGKKAEVDALVAEMEETAKLLATSYESVNEGMQTLERVPPEIERLRNEIEKLQSEIVTRRGNHDDGHSPKPSKDPRMNMSLDETEQALAELQSRNEEIDRQIDSLQRQMPGKIRDVERMDRELAELEKKRNESSRLAMEVRRRRELGGRDEMEDLGKWYRDSESVLRCLLDVQS</sequence>
<dbReference type="InterPro" id="IPR048781">
    <property type="entry name" value="Sos7_CC"/>
</dbReference>
<feature type="compositionally biased region" description="Low complexity" evidence="1">
    <location>
        <begin position="36"/>
        <end position="51"/>
    </location>
</feature>
<dbReference type="GO" id="GO:0034501">
    <property type="term" value="P:protein localization to kinetochore"/>
    <property type="evidence" value="ECO:0007669"/>
    <property type="project" value="InterPro"/>
</dbReference>
<dbReference type="Proteomes" id="UP000053617">
    <property type="component" value="Unassembled WGS sequence"/>
</dbReference>
<evidence type="ECO:0000313" key="4">
    <source>
        <dbReference type="Proteomes" id="UP000053617"/>
    </source>
</evidence>
<gene>
    <name evidence="3" type="ORF">Z518_04452</name>
</gene>
<evidence type="ECO:0000259" key="2">
    <source>
        <dbReference type="Pfam" id="PF20882"/>
    </source>
</evidence>
<evidence type="ECO:0000256" key="1">
    <source>
        <dbReference type="SAM" id="MobiDB-lite"/>
    </source>
</evidence>
<feature type="region of interest" description="Disordered" evidence="1">
    <location>
        <begin position="187"/>
        <end position="210"/>
    </location>
</feature>
<dbReference type="Gene3D" id="1.10.287.2610">
    <property type="match status" value="1"/>
</dbReference>